<evidence type="ECO:0000259" key="1">
    <source>
        <dbReference type="PROSITE" id="PS51752"/>
    </source>
</evidence>
<proteinExistence type="predicted"/>
<dbReference type="SMART" id="SM00915">
    <property type="entry name" value="Jacalin"/>
    <property type="match status" value="1"/>
</dbReference>
<dbReference type="Gene3D" id="2.100.10.30">
    <property type="entry name" value="Jacalin-like lectin domain"/>
    <property type="match status" value="1"/>
</dbReference>
<organism evidence="2 3">
    <name type="scientific">Puia dinghuensis</name>
    <dbReference type="NCBI Taxonomy" id="1792502"/>
    <lineage>
        <taxon>Bacteria</taxon>
        <taxon>Pseudomonadati</taxon>
        <taxon>Bacteroidota</taxon>
        <taxon>Chitinophagia</taxon>
        <taxon>Chitinophagales</taxon>
        <taxon>Chitinophagaceae</taxon>
        <taxon>Puia</taxon>
    </lineage>
</organism>
<sequence length="173" mass="18573">MAVNLFYQGPSGGTGGGIIDPRVKKDQPQFIDVTASQHFPLLNDLFGTPDARIRELIINSGESIDSITVSYVGANDVSYGSYKMGGNGGGEQIMQLQEGEFITHIFGEYSDVVKNFQIDTNLGQNIAFGTSGSVRFEYNAPDGYEIIGFWGASGALIDRVGIVLRSVIANPRG</sequence>
<protein>
    <recommendedName>
        <fullName evidence="1">Jacalin-type lectin domain-containing protein</fullName>
    </recommendedName>
</protein>
<dbReference type="EMBL" id="BMJC01000002">
    <property type="protein sequence ID" value="GGA97589.1"/>
    <property type="molecule type" value="Genomic_DNA"/>
</dbReference>
<name>A0A8J2UCJ3_9BACT</name>
<dbReference type="PROSITE" id="PS51752">
    <property type="entry name" value="JACALIN_LECTIN"/>
    <property type="match status" value="1"/>
</dbReference>
<feature type="domain" description="Jacalin-type lectin" evidence="1">
    <location>
        <begin position="28"/>
        <end position="166"/>
    </location>
</feature>
<dbReference type="AlphaFoldDB" id="A0A8J2UCJ3"/>
<dbReference type="SUPFAM" id="SSF51101">
    <property type="entry name" value="Mannose-binding lectins"/>
    <property type="match status" value="1"/>
</dbReference>
<evidence type="ECO:0000313" key="3">
    <source>
        <dbReference type="Proteomes" id="UP000607559"/>
    </source>
</evidence>
<dbReference type="InterPro" id="IPR001229">
    <property type="entry name" value="Jacalin-like_lectin_dom"/>
</dbReference>
<accession>A0A8J2UCJ3</accession>
<dbReference type="Pfam" id="PF01419">
    <property type="entry name" value="Jacalin"/>
    <property type="match status" value="1"/>
</dbReference>
<keyword evidence="3" id="KW-1185">Reference proteome</keyword>
<comment type="caution">
    <text evidence="2">The sequence shown here is derived from an EMBL/GenBank/DDBJ whole genome shotgun (WGS) entry which is preliminary data.</text>
</comment>
<evidence type="ECO:0000313" key="2">
    <source>
        <dbReference type="EMBL" id="GGA97589.1"/>
    </source>
</evidence>
<dbReference type="InterPro" id="IPR036404">
    <property type="entry name" value="Jacalin-like_lectin_dom_sf"/>
</dbReference>
<gene>
    <name evidence="2" type="ORF">GCM10011511_21150</name>
</gene>
<dbReference type="RefSeq" id="WP_188931292.1">
    <property type="nucleotide sequence ID" value="NZ_BMJC01000002.1"/>
</dbReference>
<reference evidence="2" key="1">
    <citation type="journal article" date="2014" name="Int. J. Syst. Evol. Microbiol.">
        <title>Complete genome sequence of Corynebacterium casei LMG S-19264T (=DSM 44701T), isolated from a smear-ripened cheese.</title>
        <authorList>
            <consortium name="US DOE Joint Genome Institute (JGI-PGF)"/>
            <person name="Walter F."/>
            <person name="Albersmeier A."/>
            <person name="Kalinowski J."/>
            <person name="Ruckert C."/>
        </authorList>
    </citation>
    <scope>NUCLEOTIDE SEQUENCE</scope>
    <source>
        <strain evidence="2">CGMCC 1.15448</strain>
    </source>
</reference>
<dbReference type="Proteomes" id="UP000607559">
    <property type="component" value="Unassembled WGS sequence"/>
</dbReference>
<dbReference type="PANTHER" id="PTHR46506">
    <property type="entry name" value="OS05G0143600 PROTEIN"/>
    <property type="match status" value="1"/>
</dbReference>
<reference evidence="2" key="2">
    <citation type="submission" date="2020-09" db="EMBL/GenBank/DDBJ databases">
        <authorList>
            <person name="Sun Q."/>
            <person name="Zhou Y."/>
        </authorList>
    </citation>
    <scope>NUCLEOTIDE SEQUENCE</scope>
    <source>
        <strain evidence="2">CGMCC 1.15448</strain>
    </source>
</reference>